<reference evidence="1 2" key="1">
    <citation type="submission" date="2018-10" db="EMBL/GenBank/DDBJ databases">
        <title>Draft genome sequence of the microsporidian Tubulinosema ratisbonensis.</title>
        <authorList>
            <person name="Polonais V."/>
            <person name="Peyretaillade E."/>
            <person name="Niehus S."/>
            <person name="Wawrzyniak I."/>
            <person name="Franchet A."/>
            <person name="Gaspin C."/>
            <person name="Reichstadt M."/>
            <person name="Belser C."/>
            <person name="Labadie K."/>
            <person name="Delbac F."/>
            <person name="Ferrandon D."/>
        </authorList>
    </citation>
    <scope>NUCLEOTIDE SEQUENCE [LARGE SCALE GENOMIC DNA]</scope>
    <source>
        <strain evidence="1 2">Franzen</strain>
    </source>
</reference>
<evidence type="ECO:0000313" key="1">
    <source>
        <dbReference type="EMBL" id="RVD91730.1"/>
    </source>
</evidence>
<accession>A0A437AKN4</accession>
<keyword evidence="2" id="KW-1185">Reference proteome</keyword>
<sequence length="412" mass="47926">MNSKKILPNLLRKFYQDLKIPSETGEIFRLALLSHIRSSTFAAKFIGLYVTPKPVIIDHTGEQLDDTWQKYQTELLITTEDSLHITLNRIHRKVGQMKDFGDGLPSRILIYTHPVYKTKLQELFDMLESEIFFYDEVFFAQFCFFVKHSNLNDSVLNYKNYLLYLTNLITFLSKDNLVKHSPIKTKSKIINKMIEELNLDFKNDDVLFCELSDDGLKYFKKGNLVDTNSLLAKLATEFYRRGKSVAVFLPPCANITSIKYLETVAKIISKEDVSLKDYKDNFEVVLSINQNNLVSLVSNLKDYEILCTYGDPLVSYFIFDYLVDFFSVLFEELPNRFIEISIKNKVECVKFNKVDELLRNNKCTGKIQSVDKKIKIFVEGRNQRQVDECAVDIAQYLYDNCEGVGYHPEINY</sequence>
<dbReference type="VEuPathDB" id="MicrosporidiaDB:TUBRATIS_18050"/>
<evidence type="ECO:0000313" key="2">
    <source>
        <dbReference type="Proteomes" id="UP000282876"/>
    </source>
</evidence>
<organism evidence="1 2">
    <name type="scientific">Tubulinosema ratisbonensis</name>
    <dbReference type="NCBI Taxonomy" id="291195"/>
    <lineage>
        <taxon>Eukaryota</taxon>
        <taxon>Fungi</taxon>
        <taxon>Fungi incertae sedis</taxon>
        <taxon>Microsporidia</taxon>
        <taxon>Tubulinosematoidea</taxon>
        <taxon>Tubulinosematidae</taxon>
        <taxon>Tubulinosema</taxon>
    </lineage>
</organism>
<dbReference type="AlphaFoldDB" id="A0A437AKN4"/>
<name>A0A437AKN4_9MICR</name>
<proteinExistence type="predicted"/>
<protein>
    <submittedName>
        <fullName evidence="1">Phosphoacetyl-glucosamine mutase</fullName>
    </submittedName>
</protein>
<gene>
    <name evidence="1" type="ORF">TUBRATIS_18050</name>
</gene>
<dbReference type="EMBL" id="RCSS01000428">
    <property type="protein sequence ID" value="RVD91730.1"/>
    <property type="molecule type" value="Genomic_DNA"/>
</dbReference>
<comment type="caution">
    <text evidence="1">The sequence shown here is derived from an EMBL/GenBank/DDBJ whole genome shotgun (WGS) entry which is preliminary data.</text>
</comment>
<dbReference type="OrthoDB" id="2198367at2759"/>
<dbReference type="STRING" id="291195.A0A437AKN4"/>
<dbReference type="Proteomes" id="UP000282876">
    <property type="component" value="Unassembled WGS sequence"/>
</dbReference>